<evidence type="ECO:0000256" key="6">
    <source>
        <dbReference type="ARBA" id="ARBA00023163"/>
    </source>
</evidence>
<dbReference type="InterPro" id="IPR036390">
    <property type="entry name" value="WH_DNA-bd_sf"/>
</dbReference>
<evidence type="ECO:0000256" key="3">
    <source>
        <dbReference type="ARBA" id="ARBA00023026"/>
    </source>
</evidence>
<dbReference type="InterPro" id="IPR000835">
    <property type="entry name" value="HTH_MarR-typ"/>
</dbReference>
<evidence type="ECO:0000256" key="4">
    <source>
        <dbReference type="ARBA" id="ARBA00023125"/>
    </source>
</evidence>
<dbReference type="STRING" id="170573.GCA_001076995_02072"/>
<keyword evidence="1" id="KW-0678">Repressor</keyword>
<evidence type="ECO:0000256" key="1">
    <source>
        <dbReference type="ARBA" id="ARBA00022491"/>
    </source>
</evidence>
<evidence type="ECO:0000256" key="2">
    <source>
        <dbReference type="ARBA" id="ARBA00023015"/>
    </source>
</evidence>
<evidence type="ECO:0000313" key="8">
    <source>
        <dbReference type="EMBL" id="PMC18030.1"/>
    </source>
</evidence>
<keyword evidence="4" id="KW-0238">DNA-binding</keyword>
<comment type="caution">
    <text evidence="8">The sequence shown here is derived from an EMBL/GenBank/DDBJ whole genome shotgun (WGS) entry which is preliminary data.</text>
</comment>
<dbReference type="InterPro" id="IPR055166">
    <property type="entry name" value="Transc_reg_Sar_Rot_HTH"/>
</dbReference>
<name>A0A2K4DNZ9_9STAP</name>
<keyword evidence="2" id="KW-0805">Transcription regulation</keyword>
<dbReference type="PROSITE" id="PS50995">
    <property type="entry name" value="HTH_MARR_2"/>
    <property type="match status" value="1"/>
</dbReference>
<dbReference type="PANTHER" id="PTHR33164">
    <property type="entry name" value="TRANSCRIPTIONAL REGULATOR, MARR FAMILY"/>
    <property type="match status" value="1"/>
</dbReference>
<dbReference type="Proteomes" id="UP000235748">
    <property type="component" value="Unassembled WGS sequence"/>
</dbReference>
<dbReference type="GO" id="GO:0003700">
    <property type="term" value="F:DNA-binding transcription factor activity"/>
    <property type="evidence" value="ECO:0007669"/>
    <property type="project" value="InterPro"/>
</dbReference>
<dbReference type="Gene3D" id="1.10.10.10">
    <property type="entry name" value="Winged helix-like DNA-binding domain superfamily/Winged helix DNA-binding domain"/>
    <property type="match status" value="1"/>
</dbReference>
<evidence type="ECO:0000313" key="9">
    <source>
        <dbReference type="Proteomes" id="UP000235748"/>
    </source>
</evidence>
<dbReference type="EMBL" id="PNGG01000005">
    <property type="protein sequence ID" value="PMC18030.1"/>
    <property type="molecule type" value="Genomic_DNA"/>
</dbReference>
<keyword evidence="5" id="KW-0010">Activator</keyword>
<dbReference type="InterPro" id="IPR039422">
    <property type="entry name" value="MarR/SlyA-like"/>
</dbReference>
<dbReference type="SUPFAM" id="SSF46785">
    <property type="entry name" value="Winged helix' DNA-binding domain"/>
    <property type="match status" value="1"/>
</dbReference>
<dbReference type="InterPro" id="IPR010166">
    <property type="entry name" value="SarA/Rot_dom"/>
</dbReference>
<dbReference type="InterPro" id="IPR036388">
    <property type="entry name" value="WH-like_DNA-bd_sf"/>
</dbReference>
<dbReference type="Pfam" id="PF22381">
    <property type="entry name" value="Staph_reg_Sar_Rot"/>
    <property type="match status" value="1"/>
</dbReference>
<dbReference type="GO" id="GO:0006950">
    <property type="term" value="P:response to stress"/>
    <property type="evidence" value="ECO:0007669"/>
    <property type="project" value="TreeGrafter"/>
</dbReference>
<sequence length="118" mass="14337">MHMIKTEEYTLDELIHITPTIKDFYRRVKKERQLTYEEISVLYYVAQSDENTIPVRHIAQRSFLKPYFLSKAVQKLKDKGYLDKKRSQIDQRQIYIEVTDEQRIMIQSLLTDLQYFID</sequence>
<evidence type="ECO:0000256" key="5">
    <source>
        <dbReference type="ARBA" id="ARBA00023159"/>
    </source>
</evidence>
<gene>
    <name evidence="8" type="ORF">CJ235_09370</name>
</gene>
<reference evidence="8 9" key="1">
    <citation type="submission" date="2017-09" db="EMBL/GenBank/DDBJ databases">
        <title>Bacterial strain isolated from the female urinary microbiota.</title>
        <authorList>
            <person name="Thomas-White K."/>
            <person name="Kumar N."/>
            <person name="Forster S."/>
            <person name="Putonti C."/>
            <person name="Lawley T."/>
            <person name="Wolfe A.J."/>
        </authorList>
    </citation>
    <scope>NUCLEOTIDE SEQUENCE [LARGE SCALE GENOMIC DNA]</scope>
    <source>
        <strain evidence="8 9">UMB0834</strain>
    </source>
</reference>
<organism evidence="8 9">
    <name type="scientific">Staphylococcus pettenkoferi</name>
    <dbReference type="NCBI Taxonomy" id="170573"/>
    <lineage>
        <taxon>Bacteria</taxon>
        <taxon>Bacillati</taxon>
        <taxon>Bacillota</taxon>
        <taxon>Bacilli</taxon>
        <taxon>Bacillales</taxon>
        <taxon>Staphylococcaceae</taxon>
        <taxon>Staphylococcus</taxon>
    </lineage>
</organism>
<evidence type="ECO:0000259" key="7">
    <source>
        <dbReference type="PROSITE" id="PS50995"/>
    </source>
</evidence>
<dbReference type="GO" id="GO:0003677">
    <property type="term" value="F:DNA binding"/>
    <property type="evidence" value="ECO:0007669"/>
    <property type="project" value="UniProtKB-KW"/>
</dbReference>
<dbReference type="PANTHER" id="PTHR33164:SF56">
    <property type="entry name" value="HTH-TYPE TRANSCRIPTIONAL REGULATOR MHQR"/>
    <property type="match status" value="1"/>
</dbReference>
<proteinExistence type="predicted"/>
<keyword evidence="6" id="KW-0804">Transcription</keyword>
<feature type="domain" description="HTH marR-type" evidence="7">
    <location>
        <begin position="7"/>
        <end position="118"/>
    </location>
</feature>
<dbReference type="AlphaFoldDB" id="A0A2K4DNZ9"/>
<accession>A0A2K4DNZ9</accession>
<dbReference type="NCBIfam" id="TIGR01889">
    <property type="entry name" value="Staph_reg_Sar"/>
    <property type="match status" value="1"/>
</dbReference>
<keyword evidence="3" id="KW-0843">Virulence</keyword>
<protein>
    <recommendedName>
        <fullName evidence="7">HTH marR-type domain-containing protein</fullName>
    </recommendedName>
</protein>